<dbReference type="InterPro" id="IPR009039">
    <property type="entry name" value="EAR"/>
</dbReference>
<dbReference type="PROSITE" id="PS50912">
    <property type="entry name" value="EAR"/>
    <property type="match status" value="7"/>
</dbReference>
<dbReference type="InterPro" id="IPR001611">
    <property type="entry name" value="Leu-rich_rpt"/>
</dbReference>
<evidence type="ECO:0000313" key="9">
    <source>
        <dbReference type="Ensembl" id="ENSVKKP00000008449.1"/>
    </source>
</evidence>
<dbReference type="PANTHER" id="PTHR24367:SF21">
    <property type="entry name" value="LEUCINE-RICH REPEAT LGI FAMILY MEMBER 2"/>
    <property type="match status" value="1"/>
</dbReference>
<dbReference type="InterPro" id="IPR000483">
    <property type="entry name" value="Cys-rich_flank_reg_C"/>
</dbReference>
<keyword evidence="4 7" id="KW-0732">Signal</keyword>
<feature type="signal peptide" evidence="7">
    <location>
        <begin position="1"/>
        <end position="34"/>
    </location>
</feature>
<dbReference type="GO" id="GO:1904862">
    <property type="term" value="P:inhibitory synapse assembly"/>
    <property type="evidence" value="ECO:0007669"/>
    <property type="project" value="TreeGrafter"/>
</dbReference>
<name>A0A8D2J9L4_VARKO</name>
<keyword evidence="5" id="KW-0677">Repeat</keyword>
<dbReference type="Pfam" id="PF03736">
    <property type="entry name" value="EPTP"/>
    <property type="match status" value="7"/>
</dbReference>
<keyword evidence="6" id="KW-0325">Glycoprotein</keyword>
<feature type="chain" id="PRO_5034813847" evidence="7">
    <location>
        <begin position="35"/>
        <end position="542"/>
    </location>
</feature>
<dbReference type="SUPFAM" id="SSF52058">
    <property type="entry name" value="L domain-like"/>
    <property type="match status" value="1"/>
</dbReference>
<comment type="subcellular location">
    <subcellularLocation>
        <location evidence="1">Secreted</location>
    </subcellularLocation>
</comment>
<sequence length="542" mass="61694">MARLRGSGGGGGGGGGSFWLLVLAAACLLQRAQVKKPLRCPSTCSCTKESIICVGSANVPRALPGDISSLSLVNGTFSEIKERMFSHLPSLQLLLLNSNSFTVIRDDAFGGLFHLEYLFIEGNKIETISRNAFRGLRDLTHLDLRGNKFECDCKAKWLFMWLKMTNSTVSDVLCVGPAEFQDKKLNDLSSFDDECTTTGIIHTVKQIADMLSFAIDFVIHQILPYQSVSVDTFHSKNDVYVAIAQPNMENCMVLEWDHIEKNFRSYDNITGQSIVGCKAILIDDQVFVVVAQLFGGSHIYKYEENWTKFVKFQEIEVSRISKPNDIELFQIESETFFVIADSSKAGLTTIYKWNNKGFYSYQSLHEWFRDTDAEFVDIDGKSHLILSSRSQIPIILQWNKNSKKFLPHSEIPNMEDVLAVKSFRIQDNLYISLTRFIGDSRVMKWNSKQFVEIQALPSRGAMTLQPFSFKNNHYLALGSDYTFSQIFQWDNEKKLFKIFKEIYVQAPRSFTAVSTDRRDFFFASSFKGHTQIFEHIIVDLSL</sequence>
<reference evidence="9" key="1">
    <citation type="submission" date="2025-08" db="UniProtKB">
        <authorList>
            <consortium name="Ensembl"/>
        </authorList>
    </citation>
    <scope>IDENTIFICATION</scope>
</reference>
<evidence type="ECO:0000259" key="8">
    <source>
        <dbReference type="SMART" id="SM00082"/>
    </source>
</evidence>
<dbReference type="PANTHER" id="PTHR24367">
    <property type="entry name" value="LEUCINE-RICH REPEAT-CONTAINING PROTEIN"/>
    <property type="match status" value="1"/>
</dbReference>
<organism evidence="9 10">
    <name type="scientific">Varanus komodoensis</name>
    <name type="common">Komodo dragon</name>
    <dbReference type="NCBI Taxonomy" id="61221"/>
    <lineage>
        <taxon>Eukaryota</taxon>
        <taxon>Metazoa</taxon>
        <taxon>Chordata</taxon>
        <taxon>Craniata</taxon>
        <taxon>Vertebrata</taxon>
        <taxon>Euteleostomi</taxon>
        <taxon>Lepidosauria</taxon>
        <taxon>Squamata</taxon>
        <taxon>Bifurcata</taxon>
        <taxon>Unidentata</taxon>
        <taxon>Episquamata</taxon>
        <taxon>Toxicofera</taxon>
        <taxon>Anguimorpha</taxon>
        <taxon>Paleoanguimorpha</taxon>
        <taxon>Varanoidea</taxon>
        <taxon>Varanidae</taxon>
        <taxon>Varanus</taxon>
    </lineage>
</organism>
<dbReference type="InterPro" id="IPR032675">
    <property type="entry name" value="LRR_dom_sf"/>
</dbReference>
<evidence type="ECO:0000256" key="4">
    <source>
        <dbReference type="ARBA" id="ARBA00022729"/>
    </source>
</evidence>
<keyword evidence="2" id="KW-0964">Secreted</keyword>
<reference evidence="9" key="2">
    <citation type="submission" date="2025-09" db="UniProtKB">
        <authorList>
            <consortium name="Ensembl"/>
        </authorList>
    </citation>
    <scope>IDENTIFICATION</scope>
</reference>
<evidence type="ECO:0000256" key="5">
    <source>
        <dbReference type="ARBA" id="ARBA00022737"/>
    </source>
</evidence>
<dbReference type="PROSITE" id="PS51257">
    <property type="entry name" value="PROKAR_LIPOPROTEIN"/>
    <property type="match status" value="1"/>
</dbReference>
<accession>A0A8D2J9L4</accession>
<protein>
    <submittedName>
        <fullName evidence="9">Leucine rich repeat LGI family member 2</fullName>
    </submittedName>
</protein>
<evidence type="ECO:0000313" key="10">
    <source>
        <dbReference type="Proteomes" id="UP000694545"/>
    </source>
</evidence>
<keyword evidence="10" id="KW-1185">Reference proteome</keyword>
<dbReference type="SMART" id="SM00082">
    <property type="entry name" value="LRRCT"/>
    <property type="match status" value="1"/>
</dbReference>
<evidence type="ECO:0000256" key="1">
    <source>
        <dbReference type="ARBA" id="ARBA00004613"/>
    </source>
</evidence>
<dbReference type="Gene3D" id="3.80.10.10">
    <property type="entry name" value="Ribonuclease Inhibitor"/>
    <property type="match status" value="1"/>
</dbReference>
<dbReference type="Ensembl" id="ENSVKKT00000008665.1">
    <property type="protein sequence ID" value="ENSVKKP00000008449.1"/>
    <property type="gene ID" value="ENSVKKG00000006004.1"/>
</dbReference>
<evidence type="ECO:0000256" key="6">
    <source>
        <dbReference type="ARBA" id="ARBA00023180"/>
    </source>
</evidence>
<gene>
    <name evidence="9" type="primary">LGI2</name>
</gene>
<evidence type="ECO:0000256" key="7">
    <source>
        <dbReference type="SAM" id="SignalP"/>
    </source>
</evidence>
<dbReference type="InterPro" id="IPR003591">
    <property type="entry name" value="Leu-rich_rpt_typical-subtyp"/>
</dbReference>
<dbReference type="AlphaFoldDB" id="A0A8D2J9L4"/>
<evidence type="ECO:0000256" key="3">
    <source>
        <dbReference type="ARBA" id="ARBA00022614"/>
    </source>
</evidence>
<proteinExistence type="predicted"/>
<keyword evidence="3" id="KW-0433">Leucine-rich repeat</keyword>
<feature type="domain" description="LRRCT" evidence="8">
    <location>
        <begin position="147"/>
        <end position="196"/>
    </location>
</feature>
<dbReference type="GO" id="GO:0005615">
    <property type="term" value="C:extracellular space"/>
    <property type="evidence" value="ECO:0007669"/>
    <property type="project" value="TreeGrafter"/>
</dbReference>
<dbReference type="Pfam" id="PF13855">
    <property type="entry name" value="LRR_8"/>
    <property type="match status" value="1"/>
</dbReference>
<dbReference type="SMART" id="SM00369">
    <property type="entry name" value="LRR_TYP"/>
    <property type="match status" value="2"/>
</dbReference>
<dbReference type="Proteomes" id="UP000694545">
    <property type="component" value="Unplaced"/>
</dbReference>
<dbReference type="InterPro" id="IPR051295">
    <property type="entry name" value="LGI_related"/>
</dbReference>
<dbReference type="InterPro" id="IPR005492">
    <property type="entry name" value="EPTP"/>
</dbReference>
<evidence type="ECO:0000256" key="2">
    <source>
        <dbReference type="ARBA" id="ARBA00022525"/>
    </source>
</evidence>